<keyword evidence="3" id="KW-0804">Transcription</keyword>
<feature type="domain" description="HTH asnC-type" evidence="5">
    <location>
        <begin position="182"/>
        <end position="242"/>
    </location>
</feature>
<dbReference type="Gene3D" id="3.30.70.920">
    <property type="match status" value="1"/>
</dbReference>
<dbReference type="Pfam" id="PF01037">
    <property type="entry name" value="AsnC_trans_reg"/>
    <property type="match status" value="1"/>
</dbReference>
<dbReference type="PANTHER" id="PTHR30154">
    <property type="entry name" value="LEUCINE-RESPONSIVE REGULATORY PROTEIN"/>
    <property type="match status" value="1"/>
</dbReference>
<keyword evidence="4" id="KW-0812">Transmembrane</keyword>
<keyword evidence="1" id="KW-0805">Transcription regulation</keyword>
<dbReference type="PANTHER" id="PTHR30154:SF34">
    <property type="entry name" value="TRANSCRIPTIONAL REGULATOR AZLB"/>
    <property type="match status" value="1"/>
</dbReference>
<dbReference type="EMBL" id="FOWC01000009">
    <property type="protein sequence ID" value="SFQ17221.1"/>
    <property type="molecule type" value="Genomic_DNA"/>
</dbReference>
<evidence type="ECO:0000256" key="2">
    <source>
        <dbReference type="ARBA" id="ARBA00023125"/>
    </source>
</evidence>
<feature type="domain" description="HTH asnC-type" evidence="5">
    <location>
        <begin position="17"/>
        <end position="77"/>
    </location>
</feature>
<dbReference type="AlphaFoldDB" id="A0A1I5WC23"/>
<accession>A0A1I5WC23</accession>
<dbReference type="InterPro" id="IPR036390">
    <property type="entry name" value="WH_DNA-bd_sf"/>
</dbReference>
<dbReference type="InterPro" id="IPR019888">
    <property type="entry name" value="Tscrpt_reg_AsnC-like"/>
</dbReference>
<dbReference type="InterPro" id="IPR036388">
    <property type="entry name" value="WH-like_DNA-bd_sf"/>
</dbReference>
<keyword evidence="4" id="KW-0472">Membrane</keyword>
<evidence type="ECO:0000256" key="3">
    <source>
        <dbReference type="ARBA" id="ARBA00023163"/>
    </source>
</evidence>
<dbReference type="GO" id="GO:0043200">
    <property type="term" value="P:response to amino acid"/>
    <property type="evidence" value="ECO:0007669"/>
    <property type="project" value="TreeGrafter"/>
</dbReference>
<dbReference type="PRINTS" id="PR00033">
    <property type="entry name" value="HTHASNC"/>
</dbReference>
<dbReference type="STRING" id="112413.SAMN05421854_109152"/>
<name>A0A1I5WC23_9PSEU</name>
<dbReference type="GO" id="GO:0005829">
    <property type="term" value="C:cytosol"/>
    <property type="evidence" value="ECO:0007669"/>
    <property type="project" value="TreeGrafter"/>
</dbReference>
<proteinExistence type="predicted"/>
<evidence type="ECO:0000313" key="6">
    <source>
        <dbReference type="EMBL" id="SFQ17221.1"/>
    </source>
</evidence>
<dbReference type="InterPro" id="IPR000485">
    <property type="entry name" value="AsnC-type_HTH_dom"/>
</dbReference>
<dbReference type="GO" id="GO:0043565">
    <property type="term" value="F:sequence-specific DNA binding"/>
    <property type="evidence" value="ECO:0007669"/>
    <property type="project" value="InterPro"/>
</dbReference>
<dbReference type="Pfam" id="PF13404">
    <property type="entry name" value="HTH_AsnC-type"/>
    <property type="match status" value="2"/>
</dbReference>
<evidence type="ECO:0000256" key="4">
    <source>
        <dbReference type="SAM" id="Phobius"/>
    </source>
</evidence>
<organism evidence="6 7">
    <name type="scientific">Amycolatopsis rubida</name>
    <dbReference type="NCBI Taxonomy" id="112413"/>
    <lineage>
        <taxon>Bacteria</taxon>
        <taxon>Bacillati</taxon>
        <taxon>Actinomycetota</taxon>
        <taxon>Actinomycetes</taxon>
        <taxon>Pseudonocardiales</taxon>
        <taxon>Pseudonocardiaceae</taxon>
        <taxon>Amycolatopsis</taxon>
    </lineage>
</organism>
<dbReference type="PROSITE" id="PS50956">
    <property type="entry name" value="HTH_ASNC_2"/>
    <property type="match status" value="2"/>
</dbReference>
<evidence type="ECO:0000256" key="1">
    <source>
        <dbReference type="ARBA" id="ARBA00023015"/>
    </source>
</evidence>
<protein>
    <submittedName>
        <fullName evidence="6">DNA-binding transcriptional regulator, Lrp family</fullName>
    </submittedName>
</protein>
<sequence>MTDSVISYREVMKPVTLDVVDRQLIHALDLDGRAPFARIADVLGVSENTVGRRYRRLRQAGVLRVVGAVASARLGYALWTVRFTCAPAFGIPIATALAKRPDTFWVHLLSGGTEIACTTQSSIVEQTDVLLLDKLPRSSRITSVSAHQMLHGFTRLGRWSALSDEQIAALRVPVDPTEEITFDDADRRLGQVLADDGRAGYGELAAVSGLSESTVKRRIETLRRTGLLSYQLDISPRALGFQSEARLWMIVRPSAVASVASALAEHEEVQFAAVTTGPANLVAAIACRNATHLYEYLTGDVGSLDGIQQMETAPVVRTVKRSGSLLPL</sequence>
<dbReference type="SUPFAM" id="SSF54909">
    <property type="entry name" value="Dimeric alpha+beta barrel"/>
    <property type="match status" value="1"/>
</dbReference>
<evidence type="ECO:0000259" key="5">
    <source>
        <dbReference type="PROSITE" id="PS50956"/>
    </source>
</evidence>
<dbReference type="SMART" id="SM00344">
    <property type="entry name" value="HTH_ASNC"/>
    <property type="match status" value="2"/>
</dbReference>
<keyword evidence="4" id="KW-1133">Transmembrane helix</keyword>
<dbReference type="OrthoDB" id="3453230at2"/>
<dbReference type="Proteomes" id="UP000199137">
    <property type="component" value="Unassembled WGS sequence"/>
</dbReference>
<feature type="transmembrane region" description="Helical" evidence="4">
    <location>
        <begin position="61"/>
        <end position="79"/>
    </location>
</feature>
<keyword evidence="2 6" id="KW-0238">DNA-binding</keyword>
<dbReference type="SUPFAM" id="SSF46785">
    <property type="entry name" value="Winged helix' DNA-binding domain"/>
    <property type="match status" value="2"/>
</dbReference>
<dbReference type="InterPro" id="IPR011008">
    <property type="entry name" value="Dimeric_a/b-barrel"/>
</dbReference>
<evidence type="ECO:0000313" key="7">
    <source>
        <dbReference type="Proteomes" id="UP000199137"/>
    </source>
</evidence>
<dbReference type="Gene3D" id="1.10.10.10">
    <property type="entry name" value="Winged helix-like DNA-binding domain superfamily/Winged helix DNA-binding domain"/>
    <property type="match status" value="2"/>
</dbReference>
<reference evidence="6 7" key="1">
    <citation type="submission" date="2016-10" db="EMBL/GenBank/DDBJ databases">
        <authorList>
            <person name="de Groot N.N."/>
        </authorList>
    </citation>
    <scope>NUCLEOTIDE SEQUENCE [LARGE SCALE GENOMIC DNA]</scope>
    <source>
        <strain evidence="6 7">DSM 44637</strain>
    </source>
</reference>
<gene>
    <name evidence="6" type="ORF">SAMN05421854_109152</name>
</gene>
<dbReference type="InterPro" id="IPR019887">
    <property type="entry name" value="Tscrpt_reg_AsnC/Lrp_C"/>
</dbReference>